<dbReference type="Proteomes" id="UP000824074">
    <property type="component" value="Unassembled WGS sequence"/>
</dbReference>
<dbReference type="AlphaFoldDB" id="A0A9D1LH16"/>
<gene>
    <name evidence="1" type="ORF">IAB68_03600</name>
</gene>
<comment type="caution">
    <text evidence="1">The sequence shown here is derived from an EMBL/GenBank/DDBJ whole genome shotgun (WGS) entry which is preliminary data.</text>
</comment>
<dbReference type="GO" id="GO:0140096">
    <property type="term" value="F:catalytic activity, acting on a protein"/>
    <property type="evidence" value="ECO:0007669"/>
    <property type="project" value="UniProtKB-ARBA"/>
</dbReference>
<proteinExistence type="predicted"/>
<dbReference type="SUPFAM" id="SSF55681">
    <property type="entry name" value="Class II aaRS and biotin synthetases"/>
    <property type="match status" value="1"/>
</dbReference>
<dbReference type="InterPro" id="IPR045864">
    <property type="entry name" value="aa-tRNA-synth_II/BPL/LPL"/>
</dbReference>
<dbReference type="Gene3D" id="3.30.930.10">
    <property type="entry name" value="Bira Bifunctional Protein, Domain 2"/>
    <property type="match status" value="1"/>
</dbReference>
<accession>A0A9D1LH16</accession>
<reference evidence="1" key="2">
    <citation type="journal article" date="2021" name="PeerJ">
        <title>Extensive microbial diversity within the chicken gut microbiome revealed by metagenomics and culture.</title>
        <authorList>
            <person name="Gilroy R."/>
            <person name="Ravi A."/>
            <person name="Getino M."/>
            <person name="Pursley I."/>
            <person name="Horton D.L."/>
            <person name="Alikhan N.F."/>
            <person name="Baker D."/>
            <person name="Gharbi K."/>
            <person name="Hall N."/>
            <person name="Watson M."/>
            <person name="Adriaenssens E.M."/>
            <person name="Foster-Nyarko E."/>
            <person name="Jarju S."/>
            <person name="Secka A."/>
            <person name="Antonio M."/>
            <person name="Oren A."/>
            <person name="Chaudhuri R.R."/>
            <person name="La Ragione R."/>
            <person name="Hildebrand F."/>
            <person name="Pallen M.J."/>
        </authorList>
    </citation>
    <scope>NUCLEOTIDE SEQUENCE</scope>
    <source>
        <strain evidence="1">CHK193-30670</strain>
    </source>
</reference>
<evidence type="ECO:0000313" key="1">
    <source>
        <dbReference type="EMBL" id="HIU40363.1"/>
    </source>
</evidence>
<reference evidence="1" key="1">
    <citation type="submission" date="2020-10" db="EMBL/GenBank/DDBJ databases">
        <authorList>
            <person name="Gilroy R."/>
        </authorList>
    </citation>
    <scope>NUCLEOTIDE SEQUENCE</scope>
    <source>
        <strain evidence="1">CHK193-30670</strain>
    </source>
</reference>
<protein>
    <submittedName>
        <fullName evidence="1">Uncharacterized protein</fullName>
    </submittedName>
</protein>
<sequence>MAMKLIDHNEINNFFESNNYICLKPYHIVNNNDTVFVSAGIQPILKDYREGKLTDGKKYFVSQPVIRTQYIDSIDEGYSLAFINSTSSSFNITEEEYKKMIKDWYDFIGNAGLLKKKLTSQTDLYSDIWGDLQVSGKRTFYYYDGMEIGDTTFFTNVTKDNHKIDIDSFSDLGFGLERLRWLSVGGSYYDLYSNSKKIDCNIKAYLSAIALLAVNNVVPSNKNCGYRFRLFSKKLVGLLEAKDLSEEESNYLDECIEYWLEFQRNDDQFNKNIILKEYIRNGNRYIMDLLIQEGYENVSGININIPRDEFIKRVIASGVETEKVRKLVKR</sequence>
<evidence type="ECO:0000313" key="2">
    <source>
        <dbReference type="Proteomes" id="UP000824074"/>
    </source>
</evidence>
<dbReference type="EMBL" id="DVMT01000036">
    <property type="protein sequence ID" value="HIU40363.1"/>
    <property type="molecule type" value="Genomic_DNA"/>
</dbReference>
<organism evidence="1 2">
    <name type="scientific">Candidatus Aphodocola excrementigallinarum</name>
    <dbReference type="NCBI Taxonomy" id="2840670"/>
    <lineage>
        <taxon>Bacteria</taxon>
        <taxon>Bacillati</taxon>
        <taxon>Bacillota</taxon>
        <taxon>Bacilli</taxon>
        <taxon>Candidatus Aphodocola</taxon>
    </lineage>
</organism>
<name>A0A9D1LH16_9FIRM</name>
<dbReference type="GO" id="GO:0016740">
    <property type="term" value="F:transferase activity"/>
    <property type="evidence" value="ECO:0007669"/>
    <property type="project" value="UniProtKB-ARBA"/>
</dbReference>